<proteinExistence type="predicted"/>
<accession>A0A2P2R4M3</accession>
<reference evidence="1" key="1">
    <citation type="submission" date="2018-02" db="EMBL/GenBank/DDBJ databases">
        <title>Rhizophora mucronata_Transcriptome.</title>
        <authorList>
            <person name="Meera S.P."/>
            <person name="Sreeshan A."/>
            <person name="Augustine A."/>
        </authorList>
    </citation>
    <scope>NUCLEOTIDE SEQUENCE</scope>
    <source>
        <tissue evidence="1">Leaf</tissue>
    </source>
</reference>
<dbReference type="AlphaFoldDB" id="A0A2P2R4M3"/>
<evidence type="ECO:0000313" key="1">
    <source>
        <dbReference type="EMBL" id="MBX74074.1"/>
    </source>
</evidence>
<sequence length="32" mass="3710">MKFLTASIIKKLALQRMFGYQRIGAMTSGWDF</sequence>
<dbReference type="EMBL" id="GGEC01093590">
    <property type="protein sequence ID" value="MBX74074.1"/>
    <property type="molecule type" value="Transcribed_RNA"/>
</dbReference>
<name>A0A2P2R4M3_RHIMU</name>
<organism evidence="1">
    <name type="scientific">Rhizophora mucronata</name>
    <name type="common">Asiatic mangrove</name>
    <dbReference type="NCBI Taxonomy" id="61149"/>
    <lineage>
        <taxon>Eukaryota</taxon>
        <taxon>Viridiplantae</taxon>
        <taxon>Streptophyta</taxon>
        <taxon>Embryophyta</taxon>
        <taxon>Tracheophyta</taxon>
        <taxon>Spermatophyta</taxon>
        <taxon>Magnoliopsida</taxon>
        <taxon>eudicotyledons</taxon>
        <taxon>Gunneridae</taxon>
        <taxon>Pentapetalae</taxon>
        <taxon>rosids</taxon>
        <taxon>fabids</taxon>
        <taxon>Malpighiales</taxon>
        <taxon>Rhizophoraceae</taxon>
        <taxon>Rhizophora</taxon>
    </lineage>
</organism>
<protein>
    <submittedName>
        <fullName evidence="1">Uncharacterized protein</fullName>
    </submittedName>
</protein>